<dbReference type="EMBL" id="BJXA01000002">
    <property type="protein sequence ID" value="GEM36241.1"/>
    <property type="molecule type" value="Genomic_DNA"/>
</dbReference>
<dbReference type="PANTHER" id="PTHR44068:SF11">
    <property type="entry name" value="GERANYL DIPHOSPHATE 2-C-METHYLTRANSFERASE"/>
    <property type="match status" value="1"/>
</dbReference>
<proteinExistence type="predicted"/>
<evidence type="ECO:0000259" key="1">
    <source>
        <dbReference type="Pfam" id="PF13649"/>
    </source>
</evidence>
<dbReference type="InterPro" id="IPR050447">
    <property type="entry name" value="Erg6_SMT_methyltransf"/>
</dbReference>
<gene>
    <name evidence="2" type="ORF">NN4_07600</name>
</gene>
<keyword evidence="2" id="KW-0830">Ubiquinone</keyword>
<evidence type="ECO:0000313" key="2">
    <source>
        <dbReference type="EMBL" id="GEM36241.1"/>
    </source>
</evidence>
<dbReference type="SUPFAM" id="SSF53335">
    <property type="entry name" value="S-adenosyl-L-methionine-dependent methyltransferases"/>
    <property type="match status" value="1"/>
</dbReference>
<dbReference type="AlphaFoldDB" id="A0A511M6I8"/>
<dbReference type="OrthoDB" id="9810247at2"/>
<dbReference type="CDD" id="cd02440">
    <property type="entry name" value="AdoMet_MTases"/>
    <property type="match status" value="1"/>
</dbReference>
<protein>
    <submittedName>
        <fullName evidence="2">Ubiquinone biosynthesis protein UbiE</fullName>
    </submittedName>
</protein>
<dbReference type="Gene3D" id="3.40.50.150">
    <property type="entry name" value="Vaccinia Virus protein VP39"/>
    <property type="match status" value="1"/>
</dbReference>
<evidence type="ECO:0000313" key="3">
    <source>
        <dbReference type="Proteomes" id="UP000321424"/>
    </source>
</evidence>
<name>A0A511M6I8_9NOCA</name>
<dbReference type="PANTHER" id="PTHR44068">
    <property type="entry name" value="ZGC:194242"/>
    <property type="match status" value="1"/>
</dbReference>
<organism evidence="2 3">
    <name type="scientific">Nocardia ninae NBRC 108245</name>
    <dbReference type="NCBI Taxonomy" id="1210091"/>
    <lineage>
        <taxon>Bacteria</taxon>
        <taxon>Bacillati</taxon>
        <taxon>Actinomycetota</taxon>
        <taxon>Actinomycetes</taxon>
        <taxon>Mycobacteriales</taxon>
        <taxon>Nocardiaceae</taxon>
        <taxon>Nocardia</taxon>
    </lineage>
</organism>
<comment type="caution">
    <text evidence="2">The sequence shown here is derived from an EMBL/GenBank/DDBJ whole genome shotgun (WGS) entry which is preliminary data.</text>
</comment>
<keyword evidence="3" id="KW-1185">Reference proteome</keyword>
<reference evidence="2 3" key="1">
    <citation type="submission" date="2019-07" db="EMBL/GenBank/DDBJ databases">
        <title>Whole genome shotgun sequence of Nocardia ninae NBRC 108245.</title>
        <authorList>
            <person name="Hosoyama A."/>
            <person name="Uohara A."/>
            <person name="Ohji S."/>
            <person name="Ichikawa N."/>
        </authorList>
    </citation>
    <scope>NUCLEOTIDE SEQUENCE [LARGE SCALE GENOMIC DNA]</scope>
    <source>
        <strain evidence="2 3">NBRC 108245</strain>
    </source>
</reference>
<sequence>MRTVIEETREIYDLTHRQITLTPAGQAMMAYLWRDWGGYLGQLSWTTGTQLRELARATALAPGKVGLDLCCGTGGIARYLAATTGCAMTGLDYSAPAIDIARRGVADLVPPIRFEHGDARDLPYPAATFDAVVSVDSLVIVPDRHRVVAECARVLKPGGRLVFTDEVLTGPFPRDADTLRALSVYGRLFPQTPSGYRRLLAHAGFIDIDIHDSTAMFVAINRRWAESYRLFEPQGREVLGDKLFDDGLAFFETLADQGAAGRLGQVRVYATKRPG</sequence>
<accession>A0A511M6I8</accession>
<dbReference type="InterPro" id="IPR041698">
    <property type="entry name" value="Methyltransf_25"/>
</dbReference>
<dbReference type="RefSeq" id="WP_147128539.1">
    <property type="nucleotide sequence ID" value="NZ_BJXA01000002.1"/>
</dbReference>
<dbReference type="Proteomes" id="UP000321424">
    <property type="component" value="Unassembled WGS sequence"/>
</dbReference>
<feature type="domain" description="Methyltransferase" evidence="1">
    <location>
        <begin position="67"/>
        <end position="159"/>
    </location>
</feature>
<dbReference type="InterPro" id="IPR029063">
    <property type="entry name" value="SAM-dependent_MTases_sf"/>
</dbReference>
<dbReference type="Pfam" id="PF13649">
    <property type="entry name" value="Methyltransf_25"/>
    <property type="match status" value="1"/>
</dbReference>